<protein>
    <submittedName>
        <fullName evidence="1">Uracil-DNA glycosylase</fullName>
    </submittedName>
</protein>
<proteinExistence type="predicted"/>
<gene>
    <name evidence="1" type="ORF">JZL65_07340</name>
</gene>
<dbReference type="OrthoDB" id="4977218at2"/>
<dbReference type="RefSeq" id="WP_051862127.1">
    <property type="nucleotide sequence ID" value="NZ_CP053675.1"/>
</dbReference>
<evidence type="ECO:0000313" key="1">
    <source>
        <dbReference type="EMBL" id="QWY76331.1"/>
    </source>
</evidence>
<accession>A0A9E6MVY4</accession>
<organism evidence="1 2">
    <name type="scientific">Ferrovum myxofaciens</name>
    <dbReference type="NCBI Taxonomy" id="416213"/>
    <lineage>
        <taxon>Bacteria</taxon>
        <taxon>Pseudomonadati</taxon>
        <taxon>Pseudomonadota</taxon>
        <taxon>Betaproteobacteria</taxon>
        <taxon>Ferrovales</taxon>
        <taxon>Ferrovaceae</taxon>
        <taxon>Ferrovum</taxon>
    </lineage>
</organism>
<evidence type="ECO:0000313" key="2">
    <source>
        <dbReference type="Proteomes" id="UP000683551"/>
    </source>
</evidence>
<dbReference type="AlphaFoldDB" id="A0A9E6MVY4"/>
<dbReference type="SUPFAM" id="SSF52141">
    <property type="entry name" value="Uracil-DNA glycosylase-like"/>
    <property type="match status" value="1"/>
</dbReference>
<dbReference type="InterPro" id="IPR036895">
    <property type="entry name" value="Uracil-DNA_glycosylase-like_sf"/>
</dbReference>
<name>A0A9E6MVY4_9PROT</name>
<dbReference type="Proteomes" id="UP000683551">
    <property type="component" value="Chromosome"/>
</dbReference>
<dbReference type="CDD" id="cd10035">
    <property type="entry name" value="UDG_like"/>
    <property type="match status" value="1"/>
</dbReference>
<dbReference type="EMBL" id="CP071137">
    <property type="protein sequence ID" value="QWY76331.1"/>
    <property type="molecule type" value="Genomic_DNA"/>
</dbReference>
<sequence length="265" mass="29124">MRQSSLARGIIDAFTCQLLFSATCSLNHSRPDVTLTPFLDLLHARISSSTVFNPWRDTDPLNDASPAAPQHRLSHLTRYLEERRNRAHWILIAEAPGYQGAKFSGCAMTSERRLLEDAGSQNAAPTQRFFSGKKFRTSGTLLSNGRQNPAGALEPTATMVWNTMLGLGHSHDFVLWNAFAWHPHHPLSPLTNRTPTDAELESGKETLRAFLALFPQGHLVAIGRKSQATLASLGISAHPVRHPANGGGRLFHQQMRELLAASANP</sequence>
<dbReference type="Gene3D" id="3.40.470.10">
    <property type="entry name" value="Uracil-DNA glycosylase-like domain"/>
    <property type="match status" value="1"/>
</dbReference>
<reference evidence="1" key="1">
    <citation type="submission" date="2021-02" db="EMBL/GenBank/DDBJ databases">
        <title>Comparative genomics of Ferrovum myxofaciens strains, predominant extremophile bacteria forming large biofilm stalactites in acid mine ecosystems.</title>
        <authorList>
            <person name="Burkartova K."/>
            <person name="Ridl J."/>
            <person name="Pajer P."/>
            <person name="Falteisek L."/>
        </authorList>
    </citation>
    <scope>NUCLEOTIDE SEQUENCE</scope>
    <source>
        <strain evidence="1">MI1III</strain>
    </source>
</reference>